<dbReference type="GeneID" id="121593649"/>
<dbReference type="PANTHER" id="PTHR43142:SF1">
    <property type="entry name" value="CARBOXYLIC ESTER HYDROLASE"/>
    <property type="match status" value="1"/>
</dbReference>
<dbReference type="SUPFAM" id="SSF53474">
    <property type="entry name" value="alpha/beta-Hydrolases"/>
    <property type="match status" value="1"/>
</dbReference>
<dbReference type="RefSeq" id="XP_041772149.1">
    <property type="nucleotide sequence ID" value="XM_041916215.1"/>
</dbReference>
<keyword evidence="5" id="KW-0325">Glycoprotein</keyword>
<dbReference type="KEGG" id="amer:121593649"/>
<dbReference type="ESTHER" id="anoga-agCG48797">
    <property type="family name" value="Juvenile_hormone_esterase"/>
</dbReference>
<comment type="similarity">
    <text evidence="1 6">Belongs to the type-B carboxylesterase/lipase family.</text>
</comment>
<evidence type="ECO:0000313" key="8">
    <source>
        <dbReference type="EnsemblMetazoa" id="AMEM001496-PA"/>
    </source>
</evidence>
<dbReference type="Pfam" id="PF00135">
    <property type="entry name" value="COesterase"/>
    <property type="match status" value="1"/>
</dbReference>
<dbReference type="STRING" id="30066.A0A182UPN7"/>
<evidence type="ECO:0000256" key="3">
    <source>
        <dbReference type="ARBA" id="ARBA00022801"/>
    </source>
</evidence>
<dbReference type="RefSeq" id="XP_041772150.1">
    <property type="nucleotide sequence ID" value="XM_041916216.1"/>
</dbReference>
<dbReference type="Proteomes" id="UP000075903">
    <property type="component" value="Unassembled WGS sequence"/>
</dbReference>
<organism evidence="8 9">
    <name type="scientific">Anopheles merus</name>
    <name type="common">Mosquito</name>
    <dbReference type="NCBI Taxonomy" id="30066"/>
    <lineage>
        <taxon>Eukaryota</taxon>
        <taxon>Metazoa</taxon>
        <taxon>Ecdysozoa</taxon>
        <taxon>Arthropoda</taxon>
        <taxon>Hexapoda</taxon>
        <taxon>Insecta</taxon>
        <taxon>Pterygota</taxon>
        <taxon>Neoptera</taxon>
        <taxon>Endopterygota</taxon>
        <taxon>Diptera</taxon>
        <taxon>Nematocera</taxon>
        <taxon>Culicoidea</taxon>
        <taxon>Culicidae</taxon>
        <taxon>Anophelinae</taxon>
        <taxon>Anopheles</taxon>
    </lineage>
</organism>
<name>A0A182UPN7_ANOME</name>
<feature type="signal peptide" evidence="6">
    <location>
        <begin position="1"/>
        <end position="23"/>
    </location>
</feature>
<dbReference type="InterPro" id="IPR019826">
    <property type="entry name" value="Carboxylesterase_B_AS"/>
</dbReference>
<accession>A0A182UPN7</accession>
<dbReference type="InterPro" id="IPR029058">
    <property type="entry name" value="AB_hydrolase_fold"/>
</dbReference>
<dbReference type="InterPro" id="IPR019819">
    <property type="entry name" value="Carboxylesterase_B_CS"/>
</dbReference>
<dbReference type="InterPro" id="IPR002018">
    <property type="entry name" value="CarbesteraseB"/>
</dbReference>
<feature type="domain" description="Carboxylesterase type B" evidence="7">
    <location>
        <begin position="54"/>
        <end position="593"/>
    </location>
</feature>
<keyword evidence="2" id="KW-0719">Serine esterase</keyword>
<evidence type="ECO:0000256" key="5">
    <source>
        <dbReference type="ARBA" id="ARBA00023180"/>
    </source>
</evidence>
<evidence type="ECO:0000256" key="2">
    <source>
        <dbReference type="ARBA" id="ARBA00022487"/>
    </source>
</evidence>
<dbReference type="FunFam" id="3.40.50.1820:FF:000155">
    <property type="entry name" value="Carboxylic ester hydrolase"/>
    <property type="match status" value="1"/>
</dbReference>
<keyword evidence="6" id="KW-0732">Signal</keyword>
<dbReference type="AlphaFoldDB" id="A0A182UPN7"/>
<dbReference type="EC" id="3.1.1.-" evidence="6"/>
<dbReference type="PROSITE" id="PS00122">
    <property type="entry name" value="CARBOXYLESTERASE_B_1"/>
    <property type="match status" value="1"/>
</dbReference>
<dbReference type="VEuPathDB" id="VectorBase:AMEM21_007752"/>
<dbReference type="EnsemblMetazoa" id="AMEM001496-RA">
    <property type="protein sequence ID" value="AMEM001496-PA"/>
    <property type="gene ID" value="AMEM001496"/>
</dbReference>
<sequence length="597" mass="66080">MVRTRQTMIVPSLLLFVMHCVVSCTSSGSPLLVRAALEPSTACASADEVEAGDAPRVCIDDGCLVGTVRDGMAGEQFEAFLGIPFAQPPVGELRFADPLPNGPWYEQLYNASYERDMCLQRNDLLPNPPVTGSEDCLYLNVYRPKECDDRTNLPVIVYIHGGGFFSGTASSLIVGPEYILDTGRAILVTVQYRLGVLGFLSTGDTAAPGNFGLKDQTLALRWVKRNIQRFGGNGQLITIVGQSAGATSVHMHMISPLSRGLFERAIMMSGNSLVPWNIPTKDPLALARSTAMVVDVLGADRLSGKQLVAALRDIPGEKLVGNVHKLKLWSVDPLTLFRPVVEPKESPNPFLTEEPKLSWRNGNYQQVPYLAGFVPNEGAIRALSIFKDATLFGELQRNFSTILPILLEQPPSKALTEKMRTRFLNDTTDDEPVRQDNLQGFVDLYSEAAFIYPVQLGVRQYITAADTDRAPASVYKLSYRGRYSYSAIYAGGDTSDYGVVHCDDLNYLFRQPAIFPDYPAGAPELKMVDTFVNFFIDFAINGRATPLAPVRECRNENQVYQSLDCDVQEFVRVGDDVQVKVLNARNEEMFAFWKDFY</sequence>
<evidence type="ECO:0000256" key="1">
    <source>
        <dbReference type="ARBA" id="ARBA00005964"/>
    </source>
</evidence>
<dbReference type="GO" id="GO:0052689">
    <property type="term" value="F:carboxylic ester hydrolase activity"/>
    <property type="evidence" value="ECO:0007669"/>
    <property type="project" value="UniProtKB-KW"/>
</dbReference>
<dbReference type="Gene3D" id="3.40.50.1820">
    <property type="entry name" value="alpha/beta hydrolase"/>
    <property type="match status" value="1"/>
</dbReference>
<proteinExistence type="inferred from homology"/>
<dbReference type="VEuPathDB" id="VectorBase:AMEM001496"/>
<keyword evidence="9" id="KW-1185">Reference proteome</keyword>
<feature type="chain" id="PRO_5007951187" description="Carboxylic ester hydrolase" evidence="6">
    <location>
        <begin position="24"/>
        <end position="597"/>
    </location>
</feature>
<evidence type="ECO:0000256" key="4">
    <source>
        <dbReference type="ARBA" id="ARBA00023157"/>
    </source>
</evidence>
<evidence type="ECO:0000259" key="7">
    <source>
        <dbReference type="Pfam" id="PF00135"/>
    </source>
</evidence>
<dbReference type="PROSITE" id="PS00941">
    <property type="entry name" value="CARBOXYLESTERASE_B_2"/>
    <property type="match status" value="1"/>
</dbReference>
<keyword evidence="4" id="KW-1015">Disulfide bond</keyword>
<evidence type="ECO:0000313" key="9">
    <source>
        <dbReference type="Proteomes" id="UP000075903"/>
    </source>
</evidence>
<dbReference type="PANTHER" id="PTHR43142">
    <property type="entry name" value="CARBOXYLIC ESTER HYDROLASE"/>
    <property type="match status" value="1"/>
</dbReference>
<keyword evidence="3 6" id="KW-0378">Hydrolase</keyword>
<evidence type="ECO:0000256" key="6">
    <source>
        <dbReference type="RuleBase" id="RU361235"/>
    </source>
</evidence>
<protein>
    <recommendedName>
        <fullName evidence="6">Carboxylic ester hydrolase</fullName>
        <ecNumber evidence="6">3.1.1.-</ecNumber>
    </recommendedName>
</protein>
<reference evidence="8" key="1">
    <citation type="submission" date="2020-05" db="UniProtKB">
        <authorList>
            <consortium name="EnsemblMetazoa"/>
        </authorList>
    </citation>
    <scope>IDENTIFICATION</scope>
    <source>
        <strain evidence="8">MAF</strain>
    </source>
</reference>